<accession>A0A819WEH1</accession>
<comment type="caution">
    <text evidence="2">The sequence shown here is derived from an EMBL/GenBank/DDBJ whole genome shotgun (WGS) entry which is preliminary data.</text>
</comment>
<feature type="non-terminal residue" evidence="2">
    <location>
        <position position="1"/>
    </location>
</feature>
<dbReference type="EMBL" id="CAJOBB010005260">
    <property type="protein sequence ID" value="CAF4121850.1"/>
    <property type="molecule type" value="Genomic_DNA"/>
</dbReference>
<gene>
    <name evidence="2" type="ORF">KXQ929_LOCUS35689</name>
</gene>
<reference evidence="2" key="1">
    <citation type="submission" date="2021-02" db="EMBL/GenBank/DDBJ databases">
        <authorList>
            <person name="Nowell W R."/>
        </authorList>
    </citation>
    <scope>NUCLEOTIDE SEQUENCE</scope>
</reference>
<dbReference type="PANTHER" id="PTHR31389:SF4">
    <property type="entry name" value="LD39211P"/>
    <property type="match status" value="1"/>
</dbReference>
<name>A0A819WEH1_9BILA</name>
<feature type="transmembrane region" description="Helical" evidence="1">
    <location>
        <begin position="379"/>
        <end position="398"/>
    </location>
</feature>
<evidence type="ECO:0000313" key="2">
    <source>
        <dbReference type="EMBL" id="CAF4121850.1"/>
    </source>
</evidence>
<proteinExistence type="predicted"/>
<protein>
    <submittedName>
        <fullName evidence="2">Uncharacterized protein</fullName>
    </submittedName>
</protein>
<keyword evidence="1" id="KW-1133">Transmembrane helix</keyword>
<dbReference type="PANTHER" id="PTHR31389">
    <property type="entry name" value="LD39211P"/>
    <property type="match status" value="1"/>
</dbReference>
<dbReference type="AlphaFoldDB" id="A0A819WEH1"/>
<evidence type="ECO:0000256" key="1">
    <source>
        <dbReference type="SAM" id="Phobius"/>
    </source>
</evidence>
<dbReference type="Pfam" id="PF07801">
    <property type="entry name" value="DUF1647"/>
    <property type="match status" value="1"/>
</dbReference>
<sequence length="499" mass="57033">NDSFRTCTKNACAAQKPSTLKCSTYASILYSVTSVFGIPSYGVSQLAANCTVNTLLTPAKRPHDRNFVSKINNHQSTILSDTNTRDLLIVTAASAGFVDRLENLIGSIHYHEPHITIIVFDLGMTNSQRSRILCMTNVQVENFPFDIYPSHVTYLQFYAFKALVLKEVFEKYRWKTKAIFYLDAGCELRSSLDPIIKAIKTHGYFLTGQKTFIINHTDDQTFVALNVSKSNFSIGKYYQVAACILGFSTNHSDFYKNILIPFIACSLNSDCIAPLTSRSSTTHRFDQSILSIIVYKAGYIVERAERFFGDFGSPFELDKIMVIFSRRWHCPKGVPSWSYNRISNYNLFMKEEDDYDDDDDDNEQNNPATVLRHQKYTTWLYIFLFIVSLYILCYIAIVKPESQTITKYNINRAVFNQLNRENSDTLSCSCSKVEVPFKAFVSNKTIFHPVCKSIFVDQQWIETLYLKDASTYGAGDFRTTAYSQVSQYLLLQISFYSSK</sequence>
<dbReference type="InterPro" id="IPR012444">
    <property type="entry name" value="DUF1647"/>
</dbReference>
<evidence type="ECO:0000313" key="3">
    <source>
        <dbReference type="Proteomes" id="UP000663868"/>
    </source>
</evidence>
<keyword evidence="1" id="KW-0472">Membrane</keyword>
<keyword evidence="1" id="KW-0812">Transmembrane</keyword>
<organism evidence="2 3">
    <name type="scientific">Adineta steineri</name>
    <dbReference type="NCBI Taxonomy" id="433720"/>
    <lineage>
        <taxon>Eukaryota</taxon>
        <taxon>Metazoa</taxon>
        <taxon>Spiralia</taxon>
        <taxon>Gnathifera</taxon>
        <taxon>Rotifera</taxon>
        <taxon>Eurotatoria</taxon>
        <taxon>Bdelloidea</taxon>
        <taxon>Adinetida</taxon>
        <taxon>Adinetidae</taxon>
        <taxon>Adineta</taxon>
    </lineage>
</organism>
<dbReference type="Proteomes" id="UP000663868">
    <property type="component" value="Unassembled WGS sequence"/>
</dbReference>